<proteinExistence type="predicted"/>
<accession>A0ABN8IVJ8</accession>
<organism evidence="1 2">
    <name type="scientific">Iphiclides podalirius</name>
    <name type="common">scarce swallowtail</name>
    <dbReference type="NCBI Taxonomy" id="110791"/>
    <lineage>
        <taxon>Eukaryota</taxon>
        <taxon>Metazoa</taxon>
        <taxon>Ecdysozoa</taxon>
        <taxon>Arthropoda</taxon>
        <taxon>Hexapoda</taxon>
        <taxon>Insecta</taxon>
        <taxon>Pterygota</taxon>
        <taxon>Neoptera</taxon>
        <taxon>Endopterygota</taxon>
        <taxon>Lepidoptera</taxon>
        <taxon>Glossata</taxon>
        <taxon>Ditrysia</taxon>
        <taxon>Papilionoidea</taxon>
        <taxon>Papilionidae</taxon>
        <taxon>Papilioninae</taxon>
        <taxon>Iphiclides</taxon>
    </lineage>
</organism>
<dbReference type="EMBL" id="OW152816">
    <property type="protein sequence ID" value="CAH2066653.1"/>
    <property type="molecule type" value="Genomic_DNA"/>
</dbReference>
<evidence type="ECO:0000313" key="1">
    <source>
        <dbReference type="EMBL" id="CAH2066653.1"/>
    </source>
</evidence>
<keyword evidence="2" id="KW-1185">Reference proteome</keyword>
<feature type="non-terminal residue" evidence="1">
    <location>
        <position position="74"/>
    </location>
</feature>
<protein>
    <submittedName>
        <fullName evidence="1">Uncharacterized protein</fullName>
    </submittedName>
</protein>
<sequence length="74" mass="7593">MIGVRSCVVAWRAGVAAGRREGAAPQGGCSARCAVAGRVHNGRGTSAPCAMAEIAMDRGAASRWCYQTRRTIGG</sequence>
<name>A0ABN8IVJ8_9NEOP</name>
<dbReference type="Proteomes" id="UP000837857">
    <property type="component" value="Chromosome 4"/>
</dbReference>
<reference evidence="1" key="1">
    <citation type="submission" date="2022-03" db="EMBL/GenBank/DDBJ databases">
        <authorList>
            <person name="Martin H S."/>
        </authorList>
    </citation>
    <scope>NUCLEOTIDE SEQUENCE</scope>
</reference>
<gene>
    <name evidence="1" type="ORF">IPOD504_LOCUS13525</name>
</gene>
<evidence type="ECO:0000313" key="2">
    <source>
        <dbReference type="Proteomes" id="UP000837857"/>
    </source>
</evidence>